<feature type="compositionally biased region" description="Pro residues" evidence="4">
    <location>
        <begin position="373"/>
        <end position="388"/>
    </location>
</feature>
<feature type="compositionally biased region" description="Polar residues" evidence="4">
    <location>
        <begin position="827"/>
        <end position="843"/>
    </location>
</feature>
<dbReference type="EMBL" id="KN817549">
    <property type="protein sequence ID" value="KJA22483.1"/>
    <property type="molecule type" value="Genomic_DNA"/>
</dbReference>
<dbReference type="STRING" id="945553.A0A0D2MFU8"/>
<feature type="compositionally biased region" description="Polar residues" evidence="4">
    <location>
        <begin position="34"/>
        <end position="49"/>
    </location>
</feature>
<feature type="region of interest" description="Disordered" evidence="4">
    <location>
        <begin position="735"/>
        <end position="759"/>
    </location>
</feature>
<feature type="region of interest" description="Disordered" evidence="4">
    <location>
        <begin position="777"/>
        <end position="846"/>
    </location>
</feature>
<accession>A0A0D2MFU8</accession>
<evidence type="ECO:0000256" key="4">
    <source>
        <dbReference type="SAM" id="MobiDB-lite"/>
    </source>
</evidence>
<feature type="region of interest" description="Disordered" evidence="4">
    <location>
        <begin position="346"/>
        <end position="442"/>
    </location>
</feature>
<dbReference type="PANTHER" id="PTHR43712:SF2">
    <property type="entry name" value="O-METHYLTRANSFERASE CICE"/>
    <property type="match status" value="1"/>
</dbReference>
<dbReference type="GO" id="GO:0032259">
    <property type="term" value="P:methylation"/>
    <property type="evidence" value="ECO:0007669"/>
    <property type="project" value="UniProtKB-KW"/>
</dbReference>
<name>A0A0D2MFU8_HYPSF</name>
<feature type="compositionally biased region" description="Basic and acidic residues" evidence="4">
    <location>
        <begin position="358"/>
        <end position="368"/>
    </location>
</feature>
<dbReference type="Gene3D" id="3.40.50.150">
    <property type="entry name" value="Vaccinia Virus protein VP39"/>
    <property type="match status" value="1"/>
</dbReference>
<feature type="region of interest" description="Disordered" evidence="4">
    <location>
        <begin position="699"/>
        <end position="721"/>
    </location>
</feature>
<evidence type="ECO:0000313" key="6">
    <source>
        <dbReference type="EMBL" id="KJA22483.1"/>
    </source>
</evidence>
<feature type="compositionally biased region" description="Low complexity" evidence="4">
    <location>
        <begin position="84"/>
        <end position="93"/>
    </location>
</feature>
<keyword evidence="1" id="KW-0489">Methyltransferase</keyword>
<evidence type="ECO:0000256" key="1">
    <source>
        <dbReference type="ARBA" id="ARBA00022603"/>
    </source>
</evidence>
<dbReference type="GO" id="GO:0008171">
    <property type="term" value="F:O-methyltransferase activity"/>
    <property type="evidence" value="ECO:0007669"/>
    <property type="project" value="InterPro"/>
</dbReference>
<dbReference type="Proteomes" id="UP000054270">
    <property type="component" value="Unassembled WGS sequence"/>
</dbReference>
<organism evidence="6 7">
    <name type="scientific">Hypholoma sublateritium (strain FD-334 SS-4)</name>
    <dbReference type="NCBI Taxonomy" id="945553"/>
    <lineage>
        <taxon>Eukaryota</taxon>
        <taxon>Fungi</taxon>
        <taxon>Dikarya</taxon>
        <taxon>Basidiomycota</taxon>
        <taxon>Agaricomycotina</taxon>
        <taxon>Agaricomycetes</taxon>
        <taxon>Agaricomycetidae</taxon>
        <taxon>Agaricales</taxon>
        <taxon>Agaricineae</taxon>
        <taxon>Strophariaceae</taxon>
        <taxon>Hypholoma</taxon>
    </lineage>
</organism>
<dbReference type="PROSITE" id="PS51683">
    <property type="entry name" value="SAM_OMT_II"/>
    <property type="match status" value="1"/>
</dbReference>
<dbReference type="InterPro" id="IPR036390">
    <property type="entry name" value="WH_DNA-bd_sf"/>
</dbReference>
<proteinExistence type="predicted"/>
<dbReference type="OrthoDB" id="2410195at2759"/>
<reference evidence="7" key="1">
    <citation type="submission" date="2014-04" db="EMBL/GenBank/DDBJ databases">
        <title>Evolutionary Origins and Diversification of the Mycorrhizal Mutualists.</title>
        <authorList>
            <consortium name="DOE Joint Genome Institute"/>
            <consortium name="Mycorrhizal Genomics Consortium"/>
            <person name="Kohler A."/>
            <person name="Kuo A."/>
            <person name="Nagy L.G."/>
            <person name="Floudas D."/>
            <person name="Copeland A."/>
            <person name="Barry K.W."/>
            <person name="Cichocki N."/>
            <person name="Veneault-Fourrey C."/>
            <person name="LaButti K."/>
            <person name="Lindquist E.A."/>
            <person name="Lipzen A."/>
            <person name="Lundell T."/>
            <person name="Morin E."/>
            <person name="Murat C."/>
            <person name="Riley R."/>
            <person name="Ohm R."/>
            <person name="Sun H."/>
            <person name="Tunlid A."/>
            <person name="Henrissat B."/>
            <person name="Grigoriev I.V."/>
            <person name="Hibbett D.S."/>
            <person name="Martin F."/>
        </authorList>
    </citation>
    <scope>NUCLEOTIDE SEQUENCE [LARGE SCALE GENOMIC DNA]</scope>
    <source>
        <strain evidence="7">FD-334 SS-4</strain>
    </source>
</reference>
<dbReference type="SUPFAM" id="SSF46785">
    <property type="entry name" value="Winged helix' DNA-binding domain"/>
    <property type="match status" value="1"/>
</dbReference>
<feature type="compositionally biased region" description="Low complexity" evidence="4">
    <location>
        <begin position="795"/>
        <end position="804"/>
    </location>
</feature>
<evidence type="ECO:0000259" key="5">
    <source>
        <dbReference type="Pfam" id="PF00891"/>
    </source>
</evidence>
<dbReference type="Gene3D" id="1.10.10.10">
    <property type="entry name" value="Winged helix-like DNA-binding domain superfamily/Winged helix DNA-binding domain"/>
    <property type="match status" value="1"/>
</dbReference>
<gene>
    <name evidence="6" type="ORF">HYPSUDRAFT_649614</name>
</gene>
<dbReference type="InterPro" id="IPR001077">
    <property type="entry name" value="COMT_C"/>
</dbReference>
<dbReference type="Pfam" id="PF00891">
    <property type="entry name" value="Methyltransf_2"/>
    <property type="match status" value="1"/>
</dbReference>
<protein>
    <recommendedName>
        <fullName evidence="5">O-methyltransferase C-terminal domain-containing protein</fullName>
    </recommendedName>
</protein>
<keyword evidence="7" id="KW-1185">Reference proteome</keyword>
<sequence length="1055" mass="110854">MTIAVLRSLHEIIGHAIDDIERVYAAHADDPHSAPTSKRSSPTPNATQSPTPPESECGDTSSAAYPTATATQAHTFKGRKTHLSSPSNSGAYASPPPSPSVATIPGAHFVSPTSPKESPKESSSEPQLLGVDFPSLDAPYDGGSLSEVLTTHPTVLEAIGKIVAAAGQLGAMAQTPFLTLCEAAMAYHLPSCMRLLEASHVVEILREAGPGGLNVELISQKNGVAANKLAHVLRLLATHHLLREVSPDVFTLNRLSSLVDSGKTFEQIKTFDKEERPEMKYTDTNGIAAFVGLCTDEIQKSSAYLTETYYLSPSASTRVGADPVRAPFCFAFDTAQSGTGFFGWLEGEAGARPGSEGNSDRGNSDRRRAWAPAPAPPPLQPRQAPPPSSARNAHDRAISGRAGQGALGDRLGQVRKKRATSPADPSGPPLPEAGAPAQEARNPNRFRLERFGKAMSGTDGWEVPGAVLSGFDWASLAAGSVVVDVGGGIGSTSMILATAFAQEGAQGVARRPLQFVIQDRAVVCAMGEKAWKAKCPELLGATVHFQVHDFFTPQPVKDAAVFLLRVVLHDWPDDFARKILLRLREAAAPETKLLIADFVLPLACPDDTSSTGILEGIEGAESVLAPAPLLPNLGKASANVYWMDLTMQVMFNSQERTLREMVTLTLSAGWKVVKVTKTPGSLFGYLVAVPVPRIPDAHDADAGATTEVEEPATNASSMSKSLMDEPGLAHRALEREQQYRDTSSRCGTPTFGSHMRLSSASETLSRLGGALLRPRAVMRSASSPSAAPRTPPSLRPALSLSTSTGKKKRPSPLSVPPAGLHLHGSPTPVQSPRRVTSLTTSPRTDGELLLAQVPASGPAPRAIARRMSLAALRSPSAHGLHVTLGPPPPIVPTLPSARTPLSPGSTRALTRRASQVGLAPFAARSPVPPLPRPVPVSTGPGVEPVSPGSSTQRSPHRVHAGASPVPPPRTPGTLRRRASSAQLPHTVGRRRAGTVAGDGLLRAGTVLRFDAAIVPSAYEAQAAREPAVPGVRVLAAAARIAEHGERQGTGAQQSP</sequence>
<feature type="compositionally biased region" description="Polar residues" evidence="4">
    <location>
        <begin position="744"/>
        <end position="759"/>
    </location>
</feature>
<evidence type="ECO:0000313" key="7">
    <source>
        <dbReference type="Proteomes" id="UP000054270"/>
    </source>
</evidence>
<dbReference type="PANTHER" id="PTHR43712">
    <property type="entry name" value="PUTATIVE (AFU_ORTHOLOGUE AFUA_4G14580)-RELATED"/>
    <property type="match status" value="1"/>
</dbReference>
<feature type="compositionally biased region" description="Low complexity" evidence="4">
    <location>
        <begin position="60"/>
        <end position="75"/>
    </location>
</feature>
<feature type="domain" description="O-methyltransferase C-terminal" evidence="5">
    <location>
        <begin position="466"/>
        <end position="607"/>
    </location>
</feature>
<evidence type="ECO:0000256" key="2">
    <source>
        <dbReference type="ARBA" id="ARBA00022679"/>
    </source>
</evidence>
<dbReference type="InterPro" id="IPR036388">
    <property type="entry name" value="WH-like_DNA-bd_sf"/>
</dbReference>
<dbReference type="InterPro" id="IPR029063">
    <property type="entry name" value="SAM-dependent_MTases_sf"/>
</dbReference>
<feature type="region of interest" description="Disordered" evidence="4">
    <location>
        <begin position="27"/>
        <end position="131"/>
    </location>
</feature>
<feature type="region of interest" description="Disordered" evidence="4">
    <location>
        <begin position="922"/>
        <end position="990"/>
    </location>
</feature>
<dbReference type="InterPro" id="IPR016461">
    <property type="entry name" value="COMT-like"/>
</dbReference>
<keyword evidence="2" id="KW-0808">Transferase</keyword>
<evidence type="ECO:0000256" key="3">
    <source>
        <dbReference type="ARBA" id="ARBA00022691"/>
    </source>
</evidence>
<dbReference type="AlphaFoldDB" id="A0A0D2MFU8"/>
<keyword evidence="3" id="KW-0949">S-adenosyl-L-methionine</keyword>
<feature type="compositionally biased region" description="Low complexity" evidence="4">
    <location>
        <begin position="779"/>
        <end position="788"/>
    </location>
</feature>
<dbReference type="SUPFAM" id="SSF53335">
    <property type="entry name" value="S-adenosyl-L-methionine-dependent methyltransferases"/>
    <property type="match status" value="1"/>
</dbReference>